<dbReference type="Pfam" id="PF13454">
    <property type="entry name" value="NAD_binding_9"/>
    <property type="match status" value="1"/>
</dbReference>
<protein>
    <recommendedName>
        <fullName evidence="1">FAD-dependent urate hydroxylase HpyO/Asp monooxygenase CreE-like FAD/NAD(P)-binding domain-containing protein</fullName>
    </recommendedName>
</protein>
<dbReference type="Proteomes" id="UP000265419">
    <property type="component" value="Unassembled WGS sequence"/>
</dbReference>
<evidence type="ECO:0000313" key="2">
    <source>
        <dbReference type="EMBL" id="RII41617.1"/>
    </source>
</evidence>
<evidence type="ECO:0000259" key="1">
    <source>
        <dbReference type="Pfam" id="PF13454"/>
    </source>
</evidence>
<evidence type="ECO:0000313" key="3">
    <source>
        <dbReference type="Proteomes" id="UP000265419"/>
    </source>
</evidence>
<reference evidence="2 3" key="1">
    <citation type="submission" date="2018-07" db="EMBL/GenBank/DDBJ databases">
        <title>Arthrobacter sp. nov., isolated from raw cow's milk with high bacterial count.</title>
        <authorList>
            <person name="Hahne J."/>
            <person name="Isele D."/>
            <person name="Lipski A."/>
        </authorList>
    </citation>
    <scope>NUCLEOTIDE SEQUENCE [LARGE SCALE GENOMIC DNA]</scope>
    <source>
        <strain evidence="2 3">JZ R-35</strain>
    </source>
</reference>
<organism evidence="2 3">
    <name type="scientific">Galactobacter valiniphilus</name>
    <dbReference type="NCBI Taxonomy" id="2676122"/>
    <lineage>
        <taxon>Bacteria</taxon>
        <taxon>Bacillati</taxon>
        <taxon>Actinomycetota</taxon>
        <taxon>Actinomycetes</taxon>
        <taxon>Micrococcales</taxon>
        <taxon>Micrococcaceae</taxon>
        <taxon>Galactobacter</taxon>
    </lineage>
</organism>
<accession>A0A399JAQ1</accession>
<dbReference type="PANTHER" id="PTHR40254:SF1">
    <property type="entry name" value="BLR0577 PROTEIN"/>
    <property type="match status" value="1"/>
</dbReference>
<keyword evidence="3" id="KW-1185">Reference proteome</keyword>
<feature type="domain" description="FAD-dependent urate hydroxylase HpyO/Asp monooxygenase CreE-like FAD/NAD(P)-binding" evidence="1">
    <location>
        <begin position="5"/>
        <end position="153"/>
    </location>
</feature>
<name>A0A399JAQ1_9MICC</name>
<dbReference type="EMBL" id="QQXK01000024">
    <property type="protein sequence ID" value="RII41617.1"/>
    <property type="molecule type" value="Genomic_DNA"/>
</dbReference>
<dbReference type="RefSeq" id="WP_119425317.1">
    <property type="nucleotide sequence ID" value="NZ_QQXK01000024.1"/>
</dbReference>
<dbReference type="Gene3D" id="3.50.50.60">
    <property type="entry name" value="FAD/NAD(P)-binding domain"/>
    <property type="match status" value="1"/>
</dbReference>
<sequence length="519" mass="56467">MNDLVIIGGGPTALRALAELEEVLAASSTPVPRRRPRIVLLEPAVPGAGAVWDPTQPEHLILNADAGIVDLRCPSIPLNYRDFADDTRSFPPRASVGSYLAWCFERLRTSAHWELVHLPHRASAVIPCEDAFDVRLDSSVSVKGREVLLATGHAPHTQPDHVALSSVSSRRLTDPVVVKGASLTAFDVVADLTQGRGGSFLRAKDGCLAYVPGGSEPRLITLWSRSGQTMLPKPRYSTTHEAAAVRGESAALRSLPTPDLAWWAALRRAAQAAAASHSISIDADTLDRVWDASPSPPGDVGVETADRWTHDLNRAEGRVDADARWWWGRAWACGYQDIVAGLDRQPRSRETWERFGQRAALLERWAFGPPADTIERLLALRRAGLLTCHRSPSQPNPSALTIDAVTPRPGVLREPRAWAPASPPAVASAQQELWSQLLGTGQVMVRPGERGVLTRPDGRCVPENGGMTPVLCALGRPTEDPTLGHDSLHRAFRPEFKNWATGWSQRLRSTHDIHQGAVT</sequence>
<dbReference type="InterPro" id="IPR038732">
    <property type="entry name" value="HpyO/CreE_NAD-binding"/>
</dbReference>
<dbReference type="InterPro" id="IPR052189">
    <property type="entry name" value="L-asp_N-monooxygenase_NS-form"/>
</dbReference>
<comment type="caution">
    <text evidence="2">The sequence shown here is derived from an EMBL/GenBank/DDBJ whole genome shotgun (WGS) entry which is preliminary data.</text>
</comment>
<proteinExistence type="predicted"/>
<gene>
    <name evidence="2" type="ORF">DWB68_11750</name>
</gene>
<dbReference type="AlphaFoldDB" id="A0A399JAQ1"/>
<dbReference type="InterPro" id="IPR036188">
    <property type="entry name" value="FAD/NAD-bd_sf"/>
</dbReference>
<dbReference type="SUPFAM" id="SSF51905">
    <property type="entry name" value="FAD/NAD(P)-binding domain"/>
    <property type="match status" value="1"/>
</dbReference>
<dbReference type="PANTHER" id="PTHR40254">
    <property type="entry name" value="BLR0577 PROTEIN"/>
    <property type="match status" value="1"/>
</dbReference>